<dbReference type="AlphaFoldDB" id="A0A4Z1R179"/>
<feature type="transmembrane region" description="Helical" evidence="5">
    <location>
        <begin position="92"/>
        <end position="112"/>
    </location>
</feature>
<dbReference type="InterPro" id="IPR050638">
    <property type="entry name" value="AA-Vitamin_Transporters"/>
</dbReference>
<proteinExistence type="predicted"/>
<dbReference type="InterPro" id="IPR037185">
    <property type="entry name" value="EmrE-like"/>
</dbReference>
<dbReference type="SUPFAM" id="SSF103481">
    <property type="entry name" value="Multidrug resistance efflux transporter EmrE"/>
    <property type="match status" value="2"/>
</dbReference>
<organism evidence="7 8">
    <name type="scientific">Luteimonas yindakuii</name>
    <dbReference type="NCBI Taxonomy" id="2565782"/>
    <lineage>
        <taxon>Bacteria</taxon>
        <taxon>Pseudomonadati</taxon>
        <taxon>Pseudomonadota</taxon>
        <taxon>Gammaproteobacteria</taxon>
        <taxon>Lysobacterales</taxon>
        <taxon>Lysobacteraceae</taxon>
        <taxon>Luteimonas</taxon>
    </lineage>
</organism>
<feature type="transmembrane region" description="Helical" evidence="5">
    <location>
        <begin position="258"/>
        <end position="276"/>
    </location>
</feature>
<dbReference type="Pfam" id="PF00892">
    <property type="entry name" value="EamA"/>
    <property type="match status" value="2"/>
</dbReference>
<comment type="subcellular location">
    <subcellularLocation>
        <location evidence="1">Membrane</location>
        <topology evidence="1">Multi-pass membrane protein</topology>
    </subcellularLocation>
</comment>
<feature type="transmembrane region" description="Helical" evidence="5">
    <location>
        <begin position="119"/>
        <end position="139"/>
    </location>
</feature>
<name>A0A4Z1R179_9GAMM</name>
<dbReference type="GO" id="GO:0016020">
    <property type="term" value="C:membrane"/>
    <property type="evidence" value="ECO:0007669"/>
    <property type="project" value="UniProtKB-SubCell"/>
</dbReference>
<dbReference type="PANTHER" id="PTHR32322:SF9">
    <property type="entry name" value="AMINO-ACID METABOLITE EFFLUX PUMP-RELATED"/>
    <property type="match status" value="1"/>
</dbReference>
<reference evidence="7 8" key="1">
    <citation type="submission" date="2019-01" db="EMBL/GenBank/DDBJ databases">
        <authorList>
            <person name="Zhang S."/>
        </authorList>
    </citation>
    <scope>NUCLEOTIDE SEQUENCE [LARGE SCALE GENOMIC DNA]</scope>
    <source>
        <strain evidence="7 8">1626</strain>
    </source>
</reference>
<accession>A0A4Z1R179</accession>
<feature type="transmembrane region" description="Helical" evidence="5">
    <location>
        <begin position="35"/>
        <end position="54"/>
    </location>
</feature>
<evidence type="ECO:0000256" key="4">
    <source>
        <dbReference type="ARBA" id="ARBA00023136"/>
    </source>
</evidence>
<evidence type="ECO:0000256" key="5">
    <source>
        <dbReference type="SAM" id="Phobius"/>
    </source>
</evidence>
<evidence type="ECO:0000259" key="6">
    <source>
        <dbReference type="Pfam" id="PF00892"/>
    </source>
</evidence>
<dbReference type="Proteomes" id="UP000298681">
    <property type="component" value="Unassembled WGS sequence"/>
</dbReference>
<sequence>MTPLRLVLSTALVLLAFAGNSLLCRWALQGGRIDPAGFTAIRLASGALVLWLLVRMRGGAHARTGGSWGSALALFAYAAAFSYAFMHVPVSTGTLLLFAAVQATMVGAALWTGERLSRLQWAGFVLALAGLVAMLLPGLSAPAPVGAALMLAAGIAWGCYSLRGRRSRDPLTDTAGNFMRALPFGSVLLLATADSLHADTGGVALAVLSGAVTSGLGYALWYAVLPSLGAARAAGVQLGVPPAAAVAGVLVLGEVVDARLLLASAMILGGIAMVSLRPRPA</sequence>
<keyword evidence="4 5" id="KW-0472">Membrane</keyword>
<evidence type="ECO:0000256" key="3">
    <source>
        <dbReference type="ARBA" id="ARBA00022989"/>
    </source>
</evidence>
<feature type="domain" description="EamA" evidence="6">
    <location>
        <begin position="146"/>
        <end position="275"/>
    </location>
</feature>
<evidence type="ECO:0000313" key="7">
    <source>
        <dbReference type="EMBL" id="TKS53404.1"/>
    </source>
</evidence>
<feature type="transmembrane region" description="Helical" evidence="5">
    <location>
        <begin position="233"/>
        <end position="252"/>
    </location>
</feature>
<keyword evidence="2 5" id="KW-0812">Transmembrane</keyword>
<keyword evidence="8" id="KW-1185">Reference proteome</keyword>
<feature type="transmembrane region" description="Helical" evidence="5">
    <location>
        <begin position="145"/>
        <end position="162"/>
    </location>
</feature>
<feature type="domain" description="EamA" evidence="6">
    <location>
        <begin position="8"/>
        <end position="135"/>
    </location>
</feature>
<evidence type="ECO:0000313" key="8">
    <source>
        <dbReference type="Proteomes" id="UP000298681"/>
    </source>
</evidence>
<comment type="caution">
    <text evidence="7">The sequence shown here is derived from an EMBL/GenBank/DDBJ whole genome shotgun (WGS) entry which is preliminary data.</text>
</comment>
<feature type="transmembrane region" description="Helical" evidence="5">
    <location>
        <begin position="66"/>
        <end position="86"/>
    </location>
</feature>
<dbReference type="RefSeq" id="WP_134672789.1">
    <property type="nucleotide sequence ID" value="NZ_SPUH01000001.1"/>
</dbReference>
<dbReference type="EMBL" id="SPUH01000001">
    <property type="protein sequence ID" value="TKS53404.1"/>
    <property type="molecule type" value="Genomic_DNA"/>
</dbReference>
<feature type="transmembrane region" description="Helical" evidence="5">
    <location>
        <begin position="203"/>
        <end position="221"/>
    </location>
</feature>
<evidence type="ECO:0000256" key="1">
    <source>
        <dbReference type="ARBA" id="ARBA00004141"/>
    </source>
</evidence>
<dbReference type="PANTHER" id="PTHR32322">
    <property type="entry name" value="INNER MEMBRANE TRANSPORTER"/>
    <property type="match status" value="1"/>
</dbReference>
<gene>
    <name evidence="7" type="ORF">E4582_00530</name>
</gene>
<keyword evidence="3 5" id="KW-1133">Transmembrane helix</keyword>
<protein>
    <submittedName>
        <fullName evidence="7">DMT family transporter</fullName>
    </submittedName>
</protein>
<dbReference type="InterPro" id="IPR000620">
    <property type="entry name" value="EamA_dom"/>
</dbReference>
<evidence type="ECO:0000256" key="2">
    <source>
        <dbReference type="ARBA" id="ARBA00022692"/>
    </source>
</evidence>